<feature type="domain" description="Amine oxidase" evidence="11">
    <location>
        <begin position="502"/>
        <end position="975"/>
    </location>
</feature>
<dbReference type="PROSITE" id="PS00086">
    <property type="entry name" value="CYTOCHROME_P450"/>
    <property type="match status" value="1"/>
</dbReference>
<comment type="cofactor">
    <cofactor evidence="1 10">
        <name>heme</name>
        <dbReference type="ChEBI" id="CHEBI:30413"/>
    </cofactor>
</comment>
<keyword evidence="8 10" id="KW-0408">Iron</keyword>
<dbReference type="PANTHER" id="PTHR24279">
    <property type="entry name" value="CYTOCHROME P450"/>
    <property type="match status" value="1"/>
</dbReference>
<dbReference type="AlphaFoldDB" id="A0A673YW02"/>
<keyword evidence="5 10" id="KW-0479">Metal-binding</keyword>
<reference evidence="12" key="2">
    <citation type="submission" date="2025-09" db="UniProtKB">
        <authorList>
            <consortium name="Ensembl"/>
        </authorList>
    </citation>
    <scope>IDENTIFICATION</scope>
</reference>
<dbReference type="Gene3D" id="3.90.660.10">
    <property type="match status" value="1"/>
</dbReference>
<keyword evidence="3 10" id="KW-0349">Heme</keyword>
<dbReference type="GO" id="GO:0006704">
    <property type="term" value="P:glucocorticoid biosynthetic process"/>
    <property type="evidence" value="ECO:0007669"/>
    <property type="project" value="TreeGrafter"/>
</dbReference>
<keyword evidence="13" id="KW-1185">Reference proteome</keyword>
<evidence type="ECO:0000256" key="8">
    <source>
        <dbReference type="ARBA" id="ARBA00023004"/>
    </source>
</evidence>
<dbReference type="Gene3D" id="1.10.630.10">
    <property type="entry name" value="Cytochrome P450"/>
    <property type="match status" value="1"/>
</dbReference>
<dbReference type="InParanoid" id="A0A673YW02"/>
<evidence type="ECO:0000256" key="4">
    <source>
        <dbReference type="ARBA" id="ARBA00022630"/>
    </source>
</evidence>
<dbReference type="SUPFAM" id="SSF54373">
    <property type="entry name" value="FAD-linked reductases, C-terminal domain"/>
    <property type="match status" value="1"/>
</dbReference>
<sequence>MVVCLAQSIVQRSGRWLLPLPTALVYTRGAGGTPSPSVAQPSTSQDKIRTEDDLPRIKTREMLYRLYVQGYYKRLHELQVKDKQLYGPMYKIGIGSINSVALNSVELLEELLRKDERFPSRGDMSLWTEYRDLRGIGYGPFTEEGVKWYNLRTVLNKRMLHPKESVQYGDVVNEVVSDLIKRIYHLRRTSPTGDRVNNLSNELYRFSLEGISSILFETRIGCLEEEIPVETQHFIDSIAQMFSYSLPVAMLPKWSRNILPFYGRYMAGWEGIFKFSVKFIEMKMEAIQKRVDTNQEVEGEYLTYLLSNTKMTNKEVYGSIAELLLAGVDTTSNTMMWAMYLLSRDSNVQNTLYQEVSRCIPGDNIPSAQDVNCMPYLKAVIKETLRMYPVVPLNSRIMAEKDVIIGGHFFPKKTSFTMCHYAISQDEKTFPEPSKFKPERWLRDGRVRPNPFGSIPFGFGVRGCVGRRIAELEMYLALSRETAHCRMSPHSAARVVVVGAGLAGLSAASTLVKAGFQHIQVLEAMDRPGGRVYTTRPFGQNVIELGANWIHGQEANPLFLLAQEQGLLLEERGSASIMCLPGSVTPRDYFFRESRRQLPVDEVEQVCSFFSGLTSRAFESELEPRHSSQSLGGYLDEEFAQSPLATSEDGPRVFEWCKRSECTDEASSSLYEVSASQLGHYVALEGGFFNSLGPGGYQALADTLLDNLPPGAVLCDRPVHSIHWALQEEKNHTCPVRVLCQGGQCFMADHVIVTVPLGFLKEIAVAMFEPALPKSKADAIERLGFGTVDKIYLRFEDRFWPHDCAGIQLVWDAGPEDEEVYQHSQSEGGAWRDMWYKKICGFDTVARHPTVLCGWITGREAQHMESLDEKIVGEVCVRMLRSFTGWSVPEPAQVLMSKWGSERFVRGSYTYPPPGVDAVREHTALAAPLPLPCEAGYSQAKPLQVLFAGEATHANFYTTTHGAYMTGIREAQRLIDLYADSEPDSYNE</sequence>
<dbReference type="SUPFAM" id="SSF48264">
    <property type="entry name" value="Cytochrome P450"/>
    <property type="match status" value="1"/>
</dbReference>
<evidence type="ECO:0000256" key="10">
    <source>
        <dbReference type="PIRSR" id="PIRSR602401-1"/>
    </source>
</evidence>
<dbReference type="GO" id="GO:0016705">
    <property type="term" value="F:oxidoreductase activity, acting on paired donors, with incorporation or reduction of molecular oxygen"/>
    <property type="evidence" value="ECO:0007669"/>
    <property type="project" value="InterPro"/>
</dbReference>
<evidence type="ECO:0000256" key="6">
    <source>
        <dbReference type="ARBA" id="ARBA00022827"/>
    </source>
</evidence>
<dbReference type="InterPro" id="IPR036396">
    <property type="entry name" value="Cyt_P450_sf"/>
</dbReference>
<dbReference type="GeneTree" id="ENSGT00950000182905"/>
<evidence type="ECO:0000256" key="1">
    <source>
        <dbReference type="ARBA" id="ARBA00001971"/>
    </source>
</evidence>
<dbReference type="GO" id="GO:0005506">
    <property type="term" value="F:iron ion binding"/>
    <property type="evidence" value="ECO:0007669"/>
    <property type="project" value="InterPro"/>
</dbReference>
<dbReference type="GO" id="GO:0004497">
    <property type="term" value="F:monooxygenase activity"/>
    <property type="evidence" value="ECO:0007669"/>
    <property type="project" value="UniProtKB-KW"/>
</dbReference>
<name>A0A673YW02_SALTR</name>
<dbReference type="GO" id="GO:0042359">
    <property type="term" value="P:vitamin D metabolic process"/>
    <property type="evidence" value="ECO:0007669"/>
    <property type="project" value="UniProtKB-ARBA"/>
</dbReference>
<comment type="similarity">
    <text evidence="2">Belongs to the cytochrome P450 family.</text>
</comment>
<dbReference type="PRINTS" id="PR00385">
    <property type="entry name" value="P450"/>
</dbReference>
<dbReference type="Pfam" id="PF01593">
    <property type="entry name" value="Amino_oxidase"/>
    <property type="match status" value="1"/>
</dbReference>
<protein>
    <submittedName>
        <fullName evidence="12">Sterol 26-hydroxylase, mitochondrial</fullName>
    </submittedName>
</protein>
<dbReference type="GO" id="GO:0008203">
    <property type="term" value="P:cholesterol metabolic process"/>
    <property type="evidence" value="ECO:0007669"/>
    <property type="project" value="TreeGrafter"/>
</dbReference>
<dbReference type="GO" id="GO:0006700">
    <property type="term" value="P:C21-steroid hormone biosynthetic process"/>
    <property type="evidence" value="ECO:0007669"/>
    <property type="project" value="TreeGrafter"/>
</dbReference>
<keyword evidence="6" id="KW-0274">FAD</keyword>
<dbReference type="Proteomes" id="UP000472277">
    <property type="component" value="Chromosome 20"/>
</dbReference>
<keyword evidence="7" id="KW-0560">Oxidoreductase</keyword>
<dbReference type="PANTHER" id="PTHR24279:SF123">
    <property type="entry name" value="CYTOCHROME P450 FAMILY 27 SUBFAMILY A MEMBER 1"/>
    <property type="match status" value="1"/>
</dbReference>
<dbReference type="InterPro" id="IPR001128">
    <property type="entry name" value="Cyt_P450"/>
</dbReference>
<dbReference type="GO" id="GO:0071375">
    <property type="term" value="P:cellular response to peptide hormone stimulus"/>
    <property type="evidence" value="ECO:0007669"/>
    <property type="project" value="TreeGrafter"/>
</dbReference>
<dbReference type="PRINTS" id="PR00463">
    <property type="entry name" value="EP450I"/>
</dbReference>
<keyword evidence="4" id="KW-0285">Flavoprotein</keyword>
<evidence type="ECO:0000256" key="3">
    <source>
        <dbReference type="ARBA" id="ARBA00022617"/>
    </source>
</evidence>
<accession>A0A673YW02</accession>
<evidence type="ECO:0000256" key="2">
    <source>
        <dbReference type="ARBA" id="ARBA00010617"/>
    </source>
</evidence>
<evidence type="ECO:0000313" key="13">
    <source>
        <dbReference type="Proteomes" id="UP000472277"/>
    </source>
</evidence>
<dbReference type="GO" id="GO:0034650">
    <property type="term" value="P:cortisol metabolic process"/>
    <property type="evidence" value="ECO:0007669"/>
    <property type="project" value="TreeGrafter"/>
</dbReference>
<dbReference type="InterPro" id="IPR002401">
    <property type="entry name" value="Cyt_P450_E_grp-I"/>
</dbReference>
<feature type="binding site" description="axial binding residue" evidence="10">
    <location>
        <position position="464"/>
    </location>
    <ligand>
        <name>heme</name>
        <dbReference type="ChEBI" id="CHEBI:30413"/>
    </ligand>
    <ligandPart>
        <name>Fe</name>
        <dbReference type="ChEBI" id="CHEBI:18248"/>
    </ligandPart>
</feature>
<dbReference type="FunFam" id="1.10.630.10:FF:000006">
    <property type="entry name" value="Cytochrome P450 302a1, mitochondrial"/>
    <property type="match status" value="1"/>
</dbReference>
<dbReference type="Gene3D" id="3.50.50.60">
    <property type="entry name" value="FAD/NAD(P)-binding domain"/>
    <property type="match status" value="1"/>
</dbReference>
<evidence type="ECO:0000313" key="12">
    <source>
        <dbReference type="Ensembl" id="ENSSTUP00000038295.1"/>
    </source>
</evidence>
<keyword evidence="9" id="KW-0503">Monooxygenase</keyword>
<dbReference type="SUPFAM" id="SSF51905">
    <property type="entry name" value="FAD/NAD(P)-binding domain"/>
    <property type="match status" value="1"/>
</dbReference>
<dbReference type="GO" id="GO:0020037">
    <property type="term" value="F:heme binding"/>
    <property type="evidence" value="ECO:0007669"/>
    <property type="project" value="InterPro"/>
</dbReference>
<dbReference type="InterPro" id="IPR017972">
    <property type="entry name" value="Cyt_P450_CS"/>
</dbReference>
<evidence type="ECO:0000256" key="9">
    <source>
        <dbReference type="ARBA" id="ARBA00023033"/>
    </source>
</evidence>
<dbReference type="InterPro" id="IPR036188">
    <property type="entry name" value="FAD/NAD-bd_sf"/>
</dbReference>
<dbReference type="InterPro" id="IPR050479">
    <property type="entry name" value="CYP11_CYP27_families"/>
</dbReference>
<evidence type="ECO:0000256" key="7">
    <source>
        <dbReference type="ARBA" id="ARBA00023002"/>
    </source>
</evidence>
<dbReference type="Pfam" id="PF00067">
    <property type="entry name" value="p450"/>
    <property type="match status" value="1"/>
</dbReference>
<evidence type="ECO:0000259" key="11">
    <source>
        <dbReference type="Pfam" id="PF01593"/>
    </source>
</evidence>
<dbReference type="GO" id="GO:0005743">
    <property type="term" value="C:mitochondrial inner membrane"/>
    <property type="evidence" value="ECO:0007669"/>
    <property type="project" value="TreeGrafter"/>
</dbReference>
<proteinExistence type="inferred from homology"/>
<gene>
    <name evidence="12" type="primary">zgc:66484</name>
</gene>
<dbReference type="Ensembl" id="ENSSTUT00000040030.1">
    <property type="protein sequence ID" value="ENSSTUP00000038295.1"/>
    <property type="gene ID" value="ENSSTUG00000016332.1"/>
</dbReference>
<organism evidence="12 13">
    <name type="scientific">Salmo trutta</name>
    <name type="common">Brown trout</name>
    <dbReference type="NCBI Taxonomy" id="8032"/>
    <lineage>
        <taxon>Eukaryota</taxon>
        <taxon>Metazoa</taxon>
        <taxon>Chordata</taxon>
        <taxon>Craniata</taxon>
        <taxon>Vertebrata</taxon>
        <taxon>Euteleostomi</taxon>
        <taxon>Actinopterygii</taxon>
        <taxon>Neopterygii</taxon>
        <taxon>Teleostei</taxon>
        <taxon>Protacanthopterygii</taxon>
        <taxon>Salmoniformes</taxon>
        <taxon>Salmonidae</taxon>
        <taxon>Salmoninae</taxon>
        <taxon>Salmo</taxon>
    </lineage>
</organism>
<evidence type="ECO:0000256" key="5">
    <source>
        <dbReference type="ARBA" id="ARBA00022723"/>
    </source>
</evidence>
<reference evidence="12" key="1">
    <citation type="submission" date="2025-08" db="UniProtKB">
        <authorList>
            <consortium name="Ensembl"/>
        </authorList>
    </citation>
    <scope>IDENTIFICATION</scope>
</reference>
<dbReference type="InterPro" id="IPR002937">
    <property type="entry name" value="Amino_oxidase"/>
</dbReference>